<evidence type="ECO:0000256" key="3">
    <source>
        <dbReference type="ARBA" id="ARBA00005043"/>
    </source>
</evidence>
<dbReference type="GO" id="GO:0008023">
    <property type="term" value="C:transcription elongation factor complex"/>
    <property type="evidence" value="ECO:0007669"/>
    <property type="project" value="TreeGrafter"/>
</dbReference>
<dbReference type="CDD" id="cd19494">
    <property type="entry name" value="Elp4"/>
    <property type="match status" value="1"/>
</dbReference>
<dbReference type="GO" id="GO:0033588">
    <property type="term" value="C:elongator holoenzyme complex"/>
    <property type="evidence" value="ECO:0007669"/>
    <property type="project" value="InterPro"/>
</dbReference>
<comment type="pathway">
    <text evidence="3">tRNA modification; 5-methoxycarbonylmethyl-2-thiouridine-tRNA biosynthesis.</text>
</comment>
<dbReference type="PANTHER" id="PTHR12896:SF1">
    <property type="entry name" value="ELONGATOR COMPLEX PROTEIN 4"/>
    <property type="match status" value="1"/>
</dbReference>
<dbReference type="PANTHER" id="PTHR12896">
    <property type="entry name" value="PAX6 NEIGHBOR PROTEIN PAXNEB"/>
    <property type="match status" value="1"/>
</dbReference>
<dbReference type="InterPro" id="IPR008728">
    <property type="entry name" value="Elongator_complex_protein_4"/>
</dbReference>
<evidence type="ECO:0000256" key="6">
    <source>
        <dbReference type="ARBA" id="ARBA00022490"/>
    </source>
</evidence>
<dbReference type="InterPro" id="IPR027417">
    <property type="entry name" value="P-loop_NTPase"/>
</dbReference>
<keyword evidence="6" id="KW-0963">Cytoplasm</keyword>
<keyword evidence="8" id="KW-0539">Nucleus</keyword>
<dbReference type="GO" id="GO:0005737">
    <property type="term" value="C:cytoplasm"/>
    <property type="evidence" value="ECO:0007669"/>
    <property type="project" value="UniProtKB-SubCell"/>
</dbReference>
<comment type="similarity">
    <text evidence="4">Belongs to the ELP4 family.</text>
</comment>
<dbReference type="Proteomes" id="UP000095283">
    <property type="component" value="Unplaced"/>
</dbReference>
<dbReference type="WBParaSite" id="Hba_15256">
    <property type="protein sequence ID" value="Hba_15256"/>
    <property type="gene ID" value="Hba_15256"/>
</dbReference>
<name>A0A1I7XD21_HETBA</name>
<evidence type="ECO:0000313" key="9">
    <source>
        <dbReference type="Proteomes" id="UP000095283"/>
    </source>
</evidence>
<keyword evidence="7" id="KW-0819">tRNA processing</keyword>
<evidence type="ECO:0000256" key="5">
    <source>
        <dbReference type="ARBA" id="ARBA00020265"/>
    </source>
</evidence>
<evidence type="ECO:0000313" key="10">
    <source>
        <dbReference type="WBParaSite" id="Hba_15256"/>
    </source>
</evidence>
<evidence type="ECO:0000256" key="8">
    <source>
        <dbReference type="ARBA" id="ARBA00023242"/>
    </source>
</evidence>
<keyword evidence="9" id="KW-1185">Reference proteome</keyword>
<sequence>MNFGDAVPIKGCWIKTRHLETSCGNSSIDTLLGGGIPNTSIMIVDETQSRVYAESLSKYFIAEGLYNDHDILVINPSLNEDPFTSIPSRVEESKREMLVNSRPSLFPESEDMKIAWRYSNTPQINSTISTKIRYDLAKPIINLDSFNSIRRQYPHDNSLSGCGYSNLYTYLYEILSSETYSKEINGSVKNKNLLRIVIKNIGSPLWLDPQNLSTFLVKLQSLIRSSYAVIMCTSCTTSLTSKLCRELDISSDIFIRLVAISSEEKKKLPSLDKFNGYFHLIRLPHLTSVSTFTPPAIDLVFELNRKSFDVKIHHLPPSLGDESALTTNVKPSCGVEF</sequence>
<comment type="subcellular location">
    <subcellularLocation>
        <location evidence="2">Cytoplasm</location>
    </subcellularLocation>
    <subcellularLocation>
        <location evidence="1">Nucleus</location>
    </subcellularLocation>
</comment>
<dbReference type="AlphaFoldDB" id="A0A1I7XD21"/>
<evidence type="ECO:0000256" key="2">
    <source>
        <dbReference type="ARBA" id="ARBA00004496"/>
    </source>
</evidence>
<evidence type="ECO:0000256" key="7">
    <source>
        <dbReference type="ARBA" id="ARBA00022694"/>
    </source>
</evidence>
<dbReference type="UniPathway" id="UPA00988"/>
<dbReference type="GO" id="GO:0002098">
    <property type="term" value="P:tRNA wobble uridine modification"/>
    <property type="evidence" value="ECO:0007669"/>
    <property type="project" value="InterPro"/>
</dbReference>
<accession>A0A1I7XD21</accession>
<dbReference type="Gene3D" id="3.40.50.300">
    <property type="entry name" value="P-loop containing nucleotide triphosphate hydrolases"/>
    <property type="match status" value="1"/>
</dbReference>
<reference evidence="10" key="1">
    <citation type="submission" date="2016-11" db="UniProtKB">
        <authorList>
            <consortium name="WormBaseParasite"/>
        </authorList>
    </citation>
    <scope>IDENTIFICATION</scope>
</reference>
<dbReference type="Pfam" id="PF05625">
    <property type="entry name" value="PAXNEB"/>
    <property type="match status" value="1"/>
</dbReference>
<proteinExistence type="inferred from homology"/>
<evidence type="ECO:0000256" key="1">
    <source>
        <dbReference type="ARBA" id="ARBA00004123"/>
    </source>
</evidence>
<organism evidence="9 10">
    <name type="scientific">Heterorhabditis bacteriophora</name>
    <name type="common">Entomopathogenic nematode worm</name>
    <dbReference type="NCBI Taxonomy" id="37862"/>
    <lineage>
        <taxon>Eukaryota</taxon>
        <taxon>Metazoa</taxon>
        <taxon>Ecdysozoa</taxon>
        <taxon>Nematoda</taxon>
        <taxon>Chromadorea</taxon>
        <taxon>Rhabditida</taxon>
        <taxon>Rhabditina</taxon>
        <taxon>Rhabditomorpha</taxon>
        <taxon>Strongyloidea</taxon>
        <taxon>Heterorhabditidae</taxon>
        <taxon>Heterorhabditis</taxon>
    </lineage>
</organism>
<protein>
    <recommendedName>
        <fullName evidence="5">Elongator complex protein 4</fullName>
    </recommendedName>
</protein>
<evidence type="ECO:0000256" key="4">
    <source>
        <dbReference type="ARBA" id="ARBA00007573"/>
    </source>
</evidence>